<feature type="domain" description="Heterokaryon incompatibility" evidence="1">
    <location>
        <begin position="224"/>
        <end position="391"/>
    </location>
</feature>
<gene>
    <name evidence="2" type="ORF">B0J15DRAFT_454371</name>
</gene>
<evidence type="ECO:0000259" key="1">
    <source>
        <dbReference type="Pfam" id="PF06985"/>
    </source>
</evidence>
<organism evidence="2 3">
    <name type="scientific">Fusarium solani</name>
    <name type="common">Filamentous fungus</name>
    <dbReference type="NCBI Taxonomy" id="169388"/>
    <lineage>
        <taxon>Eukaryota</taxon>
        <taxon>Fungi</taxon>
        <taxon>Dikarya</taxon>
        <taxon>Ascomycota</taxon>
        <taxon>Pezizomycotina</taxon>
        <taxon>Sordariomycetes</taxon>
        <taxon>Hypocreomycetidae</taxon>
        <taxon>Hypocreales</taxon>
        <taxon>Nectriaceae</taxon>
        <taxon>Fusarium</taxon>
        <taxon>Fusarium solani species complex</taxon>
    </lineage>
</organism>
<accession>A0A9P9JVV2</accession>
<proteinExistence type="predicted"/>
<dbReference type="AlphaFoldDB" id="A0A9P9JVV2"/>
<reference evidence="2" key="1">
    <citation type="journal article" date="2021" name="Nat. Commun.">
        <title>Genetic determinants of endophytism in the Arabidopsis root mycobiome.</title>
        <authorList>
            <person name="Mesny F."/>
            <person name="Miyauchi S."/>
            <person name="Thiergart T."/>
            <person name="Pickel B."/>
            <person name="Atanasova L."/>
            <person name="Karlsson M."/>
            <person name="Huettel B."/>
            <person name="Barry K.W."/>
            <person name="Haridas S."/>
            <person name="Chen C."/>
            <person name="Bauer D."/>
            <person name="Andreopoulos W."/>
            <person name="Pangilinan J."/>
            <person name="LaButti K."/>
            <person name="Riley R."/>
            <person name="Lipzen A."/>
            <person name="Clum A."/>
            <person name="Drula E."/>
            <person name="Henrissat B."/>
            <person name="Kohler A."/>
            <person name="Grigoriev I.V."/>
            <person name="Martin F.M."/>
            <person name="Hacquard S."/>
        </authorList>
    </citation>
    <scope>NUCLEOTIDE SEQUENCE</scope>
    <source>
        <strain evidence="2">FSSC 5 MPI-SDFR-AT-0091</strain>
    </source>
</reference>
<name>A0A9P9JVV2_FUSSL</name>
<dbReference type="OrthoDB" id="2958217at2759"/>
<dbReference type="InterPro" id="IPR010730">
    <property type="entry name" value="HET"/>
</dbReference>
<dbReference type="Pfam" id="PF06985">
    <property type="entry name" value="HET"/>
    <property type="match status" value="1"/>
</dbReference>
<dbReference type="EMBL" id="JAGTJS010000025">
    <property type="protein sequence ID" value="KAH7234390.1"/>
    <property type="molecule type" value="Genomic_DNA"/>
</dbReference>
<dbReference type="PANTHER" id="PTHR33112:SF16">
    <property type="entry name" value="HETEROKARYON INCOMPATIBILITY DOMAIN-CONTAINING PROTEIN"/>
    <property type="match status" value="1"/>
</dbReference>
<evidence type="ECO:0000313" key="3">
    <source>
        <dbReference type="Proteomes" id="UP000736672"/>
    </source>
</evidence>
<sequence>MPSQLCHRCRVLEIDDSAVGTIKSILRGSVEYLDYNRQGASRQPDPIQLDYLLEDTLPDLGVLQFSRTDGGLPCDFCQLLRDCILDTRPEDSVWAGKLNIRLQYIFREGIPEALRAYWEPPVGTESFPQGVLFALEGGPPQIKSWLRLAYSNPIREALDAETITMFQGAAARSGQYYPMMEKVGSFWPSRLIKIEGSPSNRKLSLVLRHEIEKSEDPSKTKAGYAALSYCWGTAKHAAKQAKTFTTTLAQRRGDIPESDLTALIRDSITVCQSLGITYLWVDALCILQDSFEDWSVESMAMSEIYAGSAITICPLDAQHCEHSFLSRRLDCQVEVPFTSKLRPRITGTYTLRYAGMELSNPADDEIPSPPDSLDRVLKNSPWMKRGWTCQEMQLSRQMLCFGKTRTWLLGTLNATTEKGDSEVPNPTILPTISEELFSNGLSDRLKAAQLWMFLVQDYTSRQLTYRKDTFPALSGIAKIFAKSLKDEYAAGLWKKNILRQLIWTITQEELLSQSTLPFQSLAGLLGHLSDPRNCYGPSWSWASRSLAVEYNSDTDAASTLRDEIEEISVHTKVEGPNPFGTVSGGTVRIRTRARSLDFSKARPYDEAKFELNGICHWVVPFEKEEVHCHLDWITKELPKDLSNARVVLLLSATDWLNDETDTDNQVLGLIVYPLDKLQNTWVRIGTFICGGRPGTIGMNLFKGCTIEGTTIL</sequence>
<protein>
    <submittedName>
        <fullName evidence="2">Heterokaryon incompatibility protein-domain-containing protein</fullName>
    </submittedName>
</protein>
<comment type="caution">
    <text evidence="2">The sequence shown here is derived from an EMBL/GenBank/DDBJ whole genome shotgun (WGS) entry which is preliminary data.</text>
</comment>
<dbReference type="PANTHER" id="PTHR33112">
    <property type="entry name" value="DOMAIN PROTEIN, PUTATIVE-RELATED"/>
    <property type="match status" value="1"/>
</dbReference>
<keyword evidence="3" id="KW-1185">Reference proteome</keyword>
<dbReference type="Proteomes" id="UP000736672">
    <property type="component" value="Unassembled WGS sequence"/>
</dbReference>
<evidence type="ECO:0000313" key="2">
    <source>
        <dbReference type="EMBL" id="KAH7234390.1"/>
    </source>
</evidence>